<dbReference type="InterPro" id="IPR025799">
    <property type="entry name" value="Arg_MeTrfase"/>
</dbReference>
<feature type="domain" description="Methyltransferase" evidence="6">
    <location>
        <begin position="76"/>
        <end position="175"/>
    </location>
</feature>
<accession>A0A6I8UL41</accession>
<dbReference type="GO" id="GO:0035242">
    <property type="term" value="F:protein-arginine omega-N asymmetric methyltransferase activity"/>
    <property type="evidence" value="ECO:0007669"/>
    <property type="project" value="UniProtKB-EC"/>
</dbReference>
<dbReference type="Pfam" id="PF13649">
    <property type="entry name" value="Methyltransf_25"/>
    <property type="match status" value="1"/>
</dbReference>
<evidence type="ECO:0000256" key="4">
    <source>
        <dbReference type="ARBA" id="ARBA00022691"/>
    </source>
</evidence>
<sequence>MEATSTGKIFDSQEMGDNEEMADGDCVRDYRLQEALYFKMYARLEVQEWLLKDSARNRAYRSAIRCNAAAFKDKTVLDVGCGLGTLSLFAAESGAHRVIAVEAASIAEYTRSIVLDNSYAAVITVIRGKVEEIELPEGIEKVDIILCDWMGHCLFSENMLESLIFARDKWLAPGGLIFPDSAQLYLGAISGQEGEVDQDLDQWNDLYDIDMGAIRRSCECTAVVAHVDARQMMSKVVLVKSLDLYTAPRQSCFTRCHYELKVTRSGQVHAFFAYFDVGFGKSPNRVYLSTSPQAPWTHWNQTVFHMKSPLTVGPEETIRGMFSIKPSLKNIYGLEFDINFEHKGKEKSMRAKQSFFLDYFLPQGLS</sequence>
<dbReference type="Bgee" id="FBgn0077616">
    <property type="expression patterns" value="Expressed in male reproductive system and 1 other cell type or tissue"/>
</dbReference>
<dbReference type="InterPro" id="IPR055135">
    <property type="entry name" value="PRMT_dom"/>
</dbReference>
<accession>Q29NN9</accession>
<name>Q29NN9_DROPS</name>
<dbReference type="GO" id="GO:0035241">
    <property type="term" value="F:protein-arginine omega-N monomethyltransferase activity"/>
    <property type="evidence" value="ECO:0007669"/>
    <property type="project" value="TreeGrafter"/>
</dbReference>
<dbReference type="eggNOG" id="KOG1499">
    <property type="taxonomic scope" value="Eukaryota"/>
</dbReference>
<proteinExistence type="predicted"/>
<dbReference type="Proteomes" id="UP000001819">
    <property type="component" value="Chromosome 4"/>
</dbReference>
<dbReference type="InParanoid" id="Q29NN9"/>
<dbReference type="FunCoup" id="Q29NN9">
    <property type="interactions" value="78"/>
</dbReference>
<dbReference type="InterPro" id="IPR029063">
    <property type="entry name" value="SAM-dependent_MTases_sf"/>
</dbReference>
<dbReference type="FunFam" id="3.40.50.150:FF:000003">
    <property type="entry name" value="Blast:Protein arginine N-methyltransferase 1"/>
    <property type="match status" value="1"/>
</dbReference>
<evidence type="ECO:0000256" key="5">
    <source>
        <dbReference type="ARBA" id="ARBA00049303"/>
    </source>
</evidence>
<dbReference type="GO" id="GO:0032259">
    <property type="term" value="P:methylation"/>
    <property type="evidence" value="ECO:0007669"/>
    <property type="project" value="UniProtKB-KW"/>
</dbReference>
<reference evidence="9" key="1">
    <citation type="submission" date="2025-08" db="UniProtKB">
        <authorList>
            <consortium name="RefSeq"/>
        </authorList>
    </citation>
    <scope>IDENTIFICATION</scope>
    <source>
        <strain evidence="9">MV-25-SWS-2005</strain>
        <tissue evidence="9">Whole body</tissue>
    </source>
</reference>
<dbReference type="RefSeq" id="XP_001357113.2">
    <property type="nucleotide sequence ID" value="XM_001357077.4"/>
</dbReference>
<keyword evidence="2" id="KW-0489">Methyltransferase</keyword>
<evidence type="ECO:0000313" key="9">
    <source>
        <dbReference type="RefSeq" id="XP_001357113.2"/>
    </source>
</evidence>
<dbReference type="GO" id="GO:0042054">
    <property type="term" value="F:histone methyltransferase activity"/>
    <property type="evidence" value="ECO:0007669"/>
    <property type="project" value="TreeGrafter"/>
</dbReference>
<dbReference type="GeneID" id="4817805"/>
<protein>
    <recommendedName>
        <fullName evidence="1">type I protein arginine methyltransferase</fullName>
        <ecNumber evidence="1">2.1.1.319</ecNumber>
    </recommendedName>
</protein>
<evidence type="ECO:0000256" key="3">
    <source>
        <dbReference type="ARBA" id="ARBA00022679"/>
    </source>
</evidence>
<dbReference type="KEGG" id="dpo:4817805"/>
<evidence type="ECO:0000256" key="2">
    <source>
        <dbReference type="ARBA" id="ARBA00022603"/>
    </source>
</evidence>
<dbReference type="InterPro" id="IPR041698">
    <property type="entry name" value="Methyltransf_25"/>
</dbReference>
<dbReference type="ExpressionAtlas" id="Q29NN9">
    <property type="expression patterns" value="baseline"/>
</dbReference>
<dbReference type="EC" id="2.1.1.319" evidence="1"/>
<keyword evidence="8" id="KW-1185">Reference proteome</keyword>
<dbReference type="AlphaFoldDB" id="Q29NN9"/>
<evidence type="ECO:0000259" key="6">
    <source>
        <dbReference type="Pfam" id="PF13649"/>
    </source>
</evidence>
<dbReference type="PROSITE" id="PS51678">
    <property type="entry name" value="SAM_MT_PRMT"/>
    <property type="match status" value="1"/>
</dbReference>
<keyword evidence="4" id="KW-0949">S-adenosyl-L-methionine</keyword>
<dbReference type="SMR" id="Q29NN9"/>
<dbReference type="PANTHER" id="PTHR11006:SF124">
    <property type="entry name" value="ARGININE METHYLTRANSFERASE 1-RELATED"/>
    <property type="match status" value="1"/>
</dbReference>
<comment type="catalytic activity">
    <reaction evidence="5">
        <text>L-arginyl-[protein] + S-adenosyl-L-methionine = N(omega)-methyl-L-arginyl-[protein] + S-adenosyl-L-homocysteine + H(+)</text>
        <dbReference type="Rhea" id="RHEA:48100"/>
        <dbReference type="Rhea" id="RHEA-COMP:10532"/>
        <dbReference type="Rhea" id="RHEA-COMP:11990"/>
        <dbReference type="ChEBI" id="CHEBI:15378"/>
        <dbReference type="ChEBI" id="CHEBI:29965"/>
        <dbReference type="ChEBI" id="CHEBI:57856"/>
        <dbReference type="ChEBI" id="CHEBI:59789"/>
        <dbReference type="ChEBI" id="CHEBI:65280"/>
    </reaction>
    <physiologicalReaction direction="left-to-right" evidence="5">
        <dbReference type="Rhea" id="RHEA:48101"/>
    </physiologicalReaction>
</comment>
<dbReference type="SUPFAM" id="SSF53335">
    <property type="entry name" value="S-adenosyl-L-methionine-dependent methyltransferases"/>
    <property type="match status" value="1"/>
</dbReference>
<dbReference type="Pfam" id="PF22528">
    <property type="entry name" value="PRMT_C"/>
    <property type="match status" value="1"/>
</dbReference>
<feature type="domain" description="Protein arginine N-methyltransferase" evidence="7">
    <location>
        <begin position="180"/>
        <end position="344"/>
    </location>
</feature>
<dbReference type="OMA" id="CLFSENM"/>
<dbReference type="PANTHER" id="PTHR11006">
    <property type="entry name" value="PROTEIN ARGININE N-METHYLTRANSFERASE"/>
    <property type="match status" value="1"/>
</dbReference>
<evidence type="ECO:0000313" key="8">
    <source>
        <dbReference type="Proteomes" id="UP000001819"/>
    </source>
</evidence>
<gene>
    <name evidence="9" type="primary">Art2</name>
</gene>
<dbReference type="Gene3D" id="3.40.50.150">
    <property type="entry name" value="Vaccinia Virus protein VP39"/>
    <property type="match status" value="1"/>
</dbReference>
<dbReference type="HOGENOM" id="CLU_017375_1_2_1"/>
<dbReference type="Gene3D" id="2.70.160.11">
    <property type="entry name" value="Hnrnp arginine n-methyltransferase1"/>
    <property type="match status" value="1"/>
</dbReference>
<organism evidence="8 9">
    <name type="scientific">Drosophila pseudoobscura pseudoobscura</name>
    <name type="common">Fruit fly</name>
    <dbReference type="NCBI Taxonomy" id="46245"/>
    <lineage>
        <taxon>Eukaryota</taxon>
        <taxon>Metazoa</taxon>
        <taxon>Ecdysozoa</taxon>
        <taxon>Arthropoda</taxon>
        <taxon>Hexapoda</taxon>
        <taxon>Insecta</taxon>
        <taxon>Pterygota</taxon>
        <taxon>Neoptera</taxon>
        <taxon>Endopterygota</taxon>
        <taxon>Diptera</taxon>
        <taxon>Brachycera</taxon>
        <taxon>Muscomorpha</taxon>
        <taxon>Ephydroidea</taxon>
        <taxon>Drosophilidae</taxon>
        <taxon>Drosophila</taxon>
        <taxon>Sophophora</taxon>
    </lineage>
</organism>
<evidence type="ECO:0000259" key="7">
    <source>
        <dbReference type="Pfam" id="PF22528"/>
    </source>
</evidence>
<evidence type="ECO:0000256" key="1">
    <source>
        <dbReference type="ARBA" id="ARBA00011925"/>
    </source>
</evidence>
<dbReference type="CDD" id="cd02440">
    <property type="entry name" value="AdoMet_MTases"/>
    <property type="match status" value="1"/>
</dbReference>
<dbReference type="STRING" id="46245.Q29NN9"/>
<dbReference type="GO" id="GO:0005634">
    <property type="term" value="C:nucleus"/>
    <property type="evidence" value="ECO:0007669"/>
    <property type="project" value="TreeGrafter"/>
</dbReference>
<keyword evidence="3" id="KW-0808">Transferase</keyword>